<organism evidence="8 9">
    <name type="scientific">Rhamnusium bicolor</name>
    <dbReference type="NCBI Taxonomy" id="1586634"/>
    <lineage>
        <taxon>Eukaryota</taxon>
        <taxon>Metazoa</taxon>
        <taxon>Ecdysozoa</taxon>
        <taxon>Arthropoda</taxon>
        <taxon>Hexapoda</taxon>
        <taxon>Insecta</taxon>
        <taxon>Pterygota</taxon>
        <taxon>Neoptera</taxon>
        <taxon>Endopterygota</taxon>
        <taxon>Coleoptera</taxon>
        <taxon>Polyphaga</taxon>
        <taxon>Cucujiformia</taxon>
        <taxon>Chrysomeloidea</taxon>
        <taxon>Cerambycidae</taxon>
        <taxon>Lepturinae</taxon>
        <taxon>Rhagiini</taxon>
        <taxon>Rhamnusium</taxon>
    </lineage>
</organism>
<comment type="catalytic activity">
    <reaction evidence="5">
        <text>a 5'-end (N(2),N(7)-dimethyl 5'-triphosphoguanosine)-ribonucleoside in snRNA + S-adenosyl-L-methionine = a 5'-end (N(2),N(2),N(7)-trimethyl 5'-triphosphoguanosine)-ribonucleoside in snRNA + S-adenosyl-L-homocysteine + H(+)</text>
        <dbReference type="Rhea" id="RHEA:78479"/>
        <dbReference type="Rhea" id="RHEA-COMP:19087"/>
        <dbReference type="Rhea" id="RHEA-COMP:19089"/>
        <dbReference type="ChEBI" id="CHEBI:15378"/>
        <dbReference type="ChEBI" id="CHEBI:57856"/>
        <dbReference type="ChEBI" id="CHEBI:59789"/>
        <dbReference type="ChEBI" id="CHEBI:167623"/>
        <dbReference type="ChEBI" id="CHEBI:172880"/>
    </reaction>
    <physiologicalReaction direction="left-to-right" evidence="5">
        <dbReference type="Rhea" id="RHEA:78480"/>
    </physiologicalReaction>
</comment>
<evidence type="ECO:0000256" key="1">
    <source>
        <dbReference type="ARBA" id="ARBA00018517"/>
    </source>
</evidence>
<evidence type="ECO:0000256" key="7">
    <source>
        <dbReference type="ARBA" id="ARBA00049790"/>
    </source>
</evidence>
<dbReference type="GO" id="GO:0005634">
    <property type="term" value="C:nucleus"/>
    <property type="evidence" value="ECO:0007669"/>
    <property type="project" value="TreeGrafter"/>
</dbReference>
<name>A0AAV8YEN8_9CUCU</name>
<dbReference type="PANTHER" id="PTHR14741:SF32">
    <property type="entry name" value="TRIMETHYLGUANOSINE SYNTHASE"/>
    <property type="match status" value="1"/>
</dbReference>
<evidence type="ECO:0000256" key="6">
    <source>
        <dbReference type="ARBA" id="ARBA00049075"/>
    </source>
</evidence>
<comment type="caution">
    <text evidence="8">The sequence shown here is derived from an EMBL/GenBank/DDBJ whole genome shotgun (WGS) entry which is preliminary data.</text>
</comment>
<dbReference type="Pfam" id="PF09445">
    <property type="entry name" value="Methyltransf_15"/>
    <property type="match status" value="1"/>
</dbReference>
<dbReference type="InterPro" id="IPR029063">
    <property type="entry name" value="SAM-dependent_MTases_sf"/>
</dbReference>
<dbReference type="Gene3D" id="3.40.50.150">
    <property type="entry name" value="Vaccinia Virus protein VP39"/>
    <property type="match status" value="1"/>
</dbReference>
<dbReference type="CDD" id="cd02440">
    <property type="entry name" value="AdoMet_MTases"/>
    <property type="match status" value="1"/>
</dbReference>
<comment type="catalytic activity">
    <reaction evidence="6">
        <text>a 5'-end (N(7)-methyl 5'-triphosphoguanosine)-ribonucleoside in snRNA + S-adenosyl-L-methionine = a 5'-end (N(2),N(7)-dimethyl 5'-triphosphoguanosine)-ribonucleoside in snRNA + S-adenosyl-L-homocysteine + H(+)</text>
        <dbReference type="Rhea" id="RHEA:78471"/>
        <dbReference type="Rhea" id="RHEA-COMP:19085"/>
        <dbReference type="Rhea" id="RHEA-COMP:19087"/>
        <dbReference type="ChEBI" id="CHEBI:15378"/>
        <dbReference type="ChEBI" id="CHEBI:57856"/>
        <dbReference type="ChEBI" id="CHEBI:59789"/>
        <dbReference type="ChEBI" id="CHEBI:156461"/>
        <dbReference type="ChEBI" id="CHEBI:172880"/>
    </reaction>
    <physiologicalReaction direction="left-to-right" evidence="6">
        <dbReference type="Rhea" id="RHEA:78472"/>
    </physiologicalReaction>
</comment>
<dbReference type="InterPro" id="IPR019012">
    <property type="entry name" value="RNA_cap_Gua-N2-MeTrfase"/>
</dbReference>
<dbReference type="EMBL" id="JANEYF010002186">
    <property type="protein sequence ID" value="KAJ8950152.1"/>
    <property type="molecule type" value="Genomic_DNA"/>
</dbReference>
<accession>A0AAV8YEN8</accession>
<comment type="catalytic activity">
    <reaction evidence="4">
        <text>a 5'-end (N(7)-methyl 5'-triphosphoguanosine)-ribonucleoside in snoRNA + S-adenosyl-L-methionine = a 5'-end (N(2),N(7)-dimethyl 5'-triphosphoguanosine)-ribonucleoside in snoRNA + S-adenosyl-L-homocysteine + H(+)</text>
        <dbReference type="Rhea" id="RHEA:78475"/>
        <dbReference type="Rhea" id="RHEA-COMP:19086"/>
        <dbReference type="Rhea" id="RHEA-COMP:19088"/>
        <dbReference type="ChEBI" id="CHEBI:15378"/>
        <dbReference type="ChEBI" id="CHEBI:57856"/>
        <dbReference type="ChEBI" id="CHEBI:59789"/>
        <dbReference type="ChEBI" id="CHEBI:156461"/>
        <dbReference type="ChEBI" id="CHEBI:172880"/>
    </reaction>
    <physiologicalReaction direction="left-to-right" evidence="4">
        <dbReference type="Rhea" id="RHEA:78476"/>
    </physiologicalReaction>
</comment>
<proteinExistence type="inferred from homology"/>
<evidence type="ECO:0000256" key="2">
    <source>
        <dbReference type="ARBA" id="ARBA00025783"/>
    </source>
</evidence>
<protein>
    <recommendedName>
        <fullName evidence="1">Trimethylguanosine synthase</fullName>
    </recommendedName>
    <alternativeName>
        <fullName evidence="7">Cap-specific guanine-N(2) methyltransferase</fullName>
    </alternativeName>
</protein>
<dbReference type="AlphaFoldDB" id="A0AAV8YEN8"/>
<evidence type="ECO:0000256" key="5">
    <source>
        <dbReference type="ARBA" id="ARBA00048763"/>
    </source>
</evidence>
<dbReference type="PANTHER" id="PTHR14741">
    <property type="entry name" value="S-ADENOSYLMETHIONINE-DEPENDENT METHYLTRANSFERASE RELATED"/>
    <property type="match status" value="1"/>
</dbReference>
<evidence type="ECO:0000256" key="4">
    <source>
        <dbReference type="ARBA" id="ARBA00048740"/>
    </source>
</evidence>
<comment type="similarity">
    <text evidence="2">Belongs to the methyltransferase superfamily. Trimethylguanosine synthase family.</text>
</comment>
<gene>
    <name evidence="8" type="ORF">NQ314_008005</name>
</gene>
<keyword evidence="9" id="KW-1185">Reference proteome</keyword>
<evidence type="ECO:0000256" key="3">
    <source>
        <dbReference type="ARBA" id="ARBA00047418"/>
    </source>
</evidence>
<evidence type="ECO:0000313" key="9">
    <source>
        <dbReference type="Proteomes" id="UP001162156"/>
    </source>
</evidence>
<reference evidence="8" key="1">
    <citation type="journal article" date="2023" name="Insect Mol. Biol.">
        <title>Genome sequencing provides insights into the evolution of gene families encoding plant cell wall-degrading enzymes in longhorned beetles.</title>
        <authorList>
            <person name="Shin N.R."/>
            <person name="Okamura Y."/>
            <person name="Kirsch R."/>
            <person name="Pauchet Y."/>
        </authorList>
    </citation>
    <scope>NUCLEOTIDE SEQUENCE</scope>
    <source>
        <strain evidence="8">RBIC_L_NR</strain>
    </source>
</reference>
<sequence length="97" mass="10808">MVIAIDIDPKKIEMARHNAQVYGVANNIDFIVGDFLQLADTLKADVVFLSPPWGGPTYARETVYDLEKNVAASSYFGITNGCKKDISKCCRFLTKKF</sequence>
<evidence type="ECO:0000313" key="8">
    <source>
        <dbReference type="EMBL" id="KAJ8950152.1"/>
    </source>
</evidence>
<dbReference type="Proteomes" id="UP001162156">
    <property type="component" value="Unassembled WGS sequence"/>
</dbReference>
<dbReference type="GO" id="GO:0071164">
    <property type="term" value="F:RNA cap trimethylguanosine synthase activity"/>
    <property type="evidence" value="ECO:0007669"/>
    <property type="project" value="TreeGrafter"/>
</dbReference>
<comment type="catalytic activity">
    <reaction evidence="3">
        <text>a 5'-end (N(2),N(7)-dimethyl 5'-triphosphoguanosine)-ribonucleoside in snoRNA + S-adenosyl-L-methionine = a 5'-end (N(2),N(2),N(7)-trimethyl 5'-triphosphoguanosine)-ribonucleoside in snoRNA + S-adenosyl-L-homocysteine + H(+)</text>
        <dbReference type="Rhea" id="RHEA:78507"/>
        <dbReference type="Rhea" id="RHEA-COMP:19088"/>
        <dbReference type="Rhea" id="RHEA-COMP:19090"/>
        <dbReference type="ChEBI" id="CHEBI:15378"/>
        <dbReference type="ChEBI" id="CHEBI:57856"/>
        <dbReference type="ChEBI" id="CHEBI:59789"/>
        <dbReference type="ChEBI" id="CHEBI:167623"/>
        <dbReference type="ChEBI" id="CHEBI:172880"/>
    </reaction>
    <physiologicalReaction direction="left-to-right" evidence="3">
        <dbReference type="Rhea" id="RHEA:78508"/>
    </physiologicalReaction>
</comment>
<dbReference type="SUPFAM" id="SSF53335">
    <property type="entry name" value="S-adenosyl-L-methionine-dependent methyltransferases"/>
    <property type="match status" value="1"/>
</dbReference>